<organism evidence="3 4">
    <name type="scientific">Daucus carota subsp. sativus</name>
    <name type="common">Carrot</name>
    <dbReference type="NCBI Taxonomy" id="79200"/>
    <lineage>
        <taxon>Eukaryota</taxon>
        <taxon>Viridiplantae</taxon>
        <taxon>Streptophyta</taxon>
        <taxon>Embryophyta</taxon>
        <taxon>Tracheophyta</taxon>
        <taxon>Spermatophyta</taxon>
        <taxon>Magnoliopsida</taxon>
        <taxon>eudicotyledons</taxon>
        <taxon>Gunneridae</taxon>
        <taxon>Pentapetalae</taxon>
        <taxon>asterids</taxon>
        <taxon>campanulids</taxon>
        <taxon>Apiales</taxon>
        <taxon>Apiaceae</taxon>
        <taxon>Apioideae</taxon>
        <taxon>Scandiceae</taxon>
        <taxon>Daucinae</taxon>
        <taxon>Daucus</taxon>
        <taxon>Daucus sect. Daucus</taxon>
    </lineage>
</organism>
<proteinExistence type="predicted"/>
<reference evidence="3" key="2">
    <citation type="submission" date="2022-03" db="EMBL/GenBank/DDBJ databases">
        <title>Draft title - Genomic analysis of global carrot germplasm unveils the trajectory of domestication and the origin of high carotenoid orange carrot.</title>
        <authorList>
            <person name="Iorizzo M."/>
            <person name="Ellison S."/>
            <person name="Senalik D."/>
            <person name="Macko-Podgorni A."/>
            <person name="Grzebelus D."/>
            <person name="Bostan H."/>
            <person name="Rolling W."/>
            <person name="Curaba J."/>
            <person name="Simon P."/>
        </authorList>
    </citation>
    <scope>NUCLEOTIDE SEQUENCE</scope>
    <source>
        <tissue evidence="3">Leaf</tissue>
    </source>
</reference>
<feature type="domain" description="Myb/SANT-like" evidence="2">
    <location>
        <begin position="3"/>
        <end position="91"/>
    </location>
</feature>
<name>A0AAF0WM69_DAUCS</name>
<dbReference type="PANTHER" id="PTHR31704:SF37">
    <property type="entry name" value="HEAT SHOCK PROTEIN"/>
    <property type="match status" value="1"/>
</dbReference>
<evidence type="ECO:0000313" key="3">
    <source>
        <dbReference type="EMBL" id="WOG92450.1"/>
    </source>
</evidence>
<dbReference type="AlphaFoldDB" id="A0AAF0WM69"/>
<sequence>MNTTHIFCDVCIAAINKGLRPSTHFSTEECIVVSNFQKLSGLNYEKPKLKNKWDLMRSECKLWKELIGKETGLGWDPRLETVDASPDWWKAKIQSMVSFIEEDDIISDDNFNIGKKRRTHKRNIESGQGTGTSTKDKGKKQRMSSASKLRSDISKLVETIEKRSGTSEVGCTIKGVMYDLYAIPDIPKNTELYYFVVTIFEQKAKRELWKHLKTTEAKVG</sequence>
<dbReference type="Proteomes" id="UP000077755">
    <property type="component" value="Chromosome 3"/>
</dbReference>
<dbReference type="Pfam" id="PF12776">
    <property type="entry name" value="Myb_DNA-bind_3"/>
    <property type="match status" value="1"/>
</dbReference>
<feature type="region of interest" description="Disordered" evidence="1">
    <location>
        <begin position="117"/>
        <end position="149"/>
    </location>
</feature>
<evidence type="ECO:0000259" key="2">
    <source>
        <dbReference type="Pfam" id="PF12776"/>
    </source>
</evidence>
<protein>
    <recommendedName>
        <fullName evidence="2">Myb/SANT-like domain-containing protein</fullName>
    </recommendedName>
</protein>
<accession>A0AAF0WM69</accession>
<reference evidence="3" key="1">
    <citation type="journal article" date="2016" name="Nat. Genet.">
        <title>A high-quality carrot genome assembly provides new insights into carotenoid accumulation and asterid genome evolution.</title>
        <authorList>
            <person name="Iorizzo M."/>
            <person name="Ellison S."/>
            <person name="Senalik D."/>
            <person name="Zeng P."/>
            <person name="Satapoomin P."/>
            <person name="Huang J."/>
            <person name="Bowman M."/>
            <person name="Iovene M."/>
            <person name="Sanseverino W."/>
            <person name="Cavagnaro P."/>
            <person name="Yildiz M."/>
            <person name="Macko-Podgorni A."/>
            <person name="Moranska E."/>
            <person name="Grzebelus E."/>
            <person name="Grzebelus D."/>
            <person name="Ashrafi H."/>
            <person name="Zheng Z."/>
            <person name="Cheng S."/>
            <person name="Spooner D."/>
            <person name="Van Deynze A."/>
            <person name="Simon P."/>
        </authorList>
    </citation>
    <scope>NUCLEOTIDE SEQUENCE</scope>
    <source>
        <tissue evidence="3">Leaf</tissue>
    </source>
</reference>
<gene>
    <name evidence="3" type="ORF">DCAR_0311719</name>
</gene>
<dbReference type="InterPro" id="IPR024752">
    <property type="entry name" value="Myb/SANT-like_dom"/>
</dbReference>
<keyword evidence="4" id="KW-1185">Reference proteome</keyword>
<evidence type="ECO:0000313" key="4">
    <source>
        <dbReference type="Proteomes" id="UP000077755"/>
    </source>
</evidence>
<evidence type="ECO:0000256" key="1">
    <source>
        <dbReference type="SAM" id="MobiDB-lite"/>
    </source>
</evidence>
<dbReference type="EMBL" id="CP093345">
    <property type="protein sequence ID" value="WOG92450.1"/>
    <property type="molecule type" value="Genomic_DNA"/>
</dbReference>
<dbReference type="PANTHER" id="PTHR31704">
    <property type="entry name" value="MYB/SANT-LIKE DNA-BINDING DOMAIN PROTEIN-RELATED"/>
    <property type="match status" value="1"/>
</dbReference>